<gene>
    <name evidence="2" type="ordered locus">MTR_2g085115</name>
</gene>
<dbReference type="PANTHER" id="PTHR10015">
    <property type="entry name" value="HEAT SHOCK TRANSCRIPTION FACTOR"/>
    <property type="match status" value="1"/>
</dbReference>
<sequence>MSNQRVKKKHHIKLKAQVVLLMSRKIQTILEISPDHIQFYWLFPFTDKWEFANQNFKRGQMYLLPAIKRRKTQPLAAVKLAGDGWNSPSNSGGDDMGSTLTGSVELNTHCPDLSSENKKLIKENEKLSCELARERSSAASW</sequence>
<dbReference type="PANTHER" id="PTHR10015:SF329">
    <property type="entry name" value="HEAT STRESS TRANSCRIPTION FACTOR B-1"/>
    <property type="match status" value="1"/>
</dbReference>
<reference evidence="3" key="3">
    <citation type="submission" date="2015-04" db="UniProtKB">
        <authorList>
            <consortium name="EnsemblPlants"/>
        </authorList>
    </citation>
    <scope>IDENTIFICATION</scope>
    <source>
        <strain evidence="3">cv. Jemalong A17</strain>
    </source>
</reference>
<feature type="compositionally biased region" description="Polar residues" evidence="1">
    <location>
        <begin position="86"/>
        <end position="101"/>
    </location>
</feature>
<evidence type="ECO:0000256" key="1">
    <source>
        <dbReference type="SAM" id="MobiDB-lite"/>
    </source>
</evidence>
<evidence type="ECO:0000313" key="4">
    <source>
        <dbReference type="Proteomes" id="UP000002051"/>
    </source>
</evidence>
<accession>A0A072VC24</accession>
<dbReference type="Proteomes" id="UP000002051">
    <property type="component" value="Chromosome 2"/>
</dbReference>
<dbReference type="AlphaFoldDB" id="A0A072VC24"/>
<organism evidence="2 4">
    <name type="scientific">Medicago truncatula</name>
    <name type="common">Barrel medic</name>
    <name type="synonym">Medicago tribuloides</name>
    <dbReference type="NCBI Taxonomy" id="3880"/>
    <lineage>
        <taxon>Eukaryota</taxon>
        <taxon>Viridiplantae</taxon>
        <taxon>Streptophyta</taxon>
        <taxon>Embryophyta</taxon>
        <taxon>Tracheophyta</taxon>
        <taxon>Spermatophyta</taxon>
        <taxon>Magnoliopsida</taxon>
        <taxon>eudicotyledons</taxon>
        <taxon>Gunneridae</taxon>
        <taxon>Pentapetalae</taxon>
        <taxon>rosids</taxon>
        <taxon>fabids</taxon>
        <taxon>Fabales</taxon>
        <taxon>Fabaceae</taxon>
        <taxon>Papilionoideae</taxon>
        <taxon>50 kb inversion clade</taxon>
        <taxon>NPAAA clade</taxon>
        <taxon>Hologalegina</taxon>
        <taxon>IRL clade</taxon>
        <taxon>Trifolieae</taxon>
        <taxon>Medicago</taxon>
    </lineage>
</organism>
<dbReference type="HOGENOM" id="CLU_1828177_0_0_1"/>
<proteinExistence type="predicted"/>
<reference evidence="2 4" key="1">
    <citation type="journal article" date="2011" name="Nature">
        <title>The Medicago genome provides insight into the evolution of rhizobial symbioses.</title>
        <authorList>
            <person name="Young N.D."/>
            <person name="Debelle F."/>
            <person name="Oldroyd G.E."/>
            <person name="Geurts R."/>
            <person name="Cannon S.B."/>
            <person name="Udvardi M.K."/>
            <person name="Benedito V.A."/>
            <person name="Mayer K.F."/>
            <person name="Gouzy J."/>
            <person name="Schoof H."/>
            <person name="Van de Peer Y."/>
            <person name="Proost S."/>
            <person name="Cook D.R."/>
            <person name="Meyers B.C."/>
            <person name="Spannagl M."/>
            <person name="Cheung F."/>
            <person name="De Mita S."/>
            <person name="Krishnakumar V."/>
            <person name="Gundlach H."/>
            <person name="Zhou S."/>
            <person name="Mudge J."/>
            <person name="Bharti A.K."/>
            <person name="Murray J.D."/>
            <person name="Naoumkina M.A."/>
            <person name="Rosen B."/>
            <person name="Silverstein K.A."/>
            <person name="Tang H."/>
            <person name="Rombauts S."/>
            <person name="Zhao P.X."/>
            <person name="Zhou P."/>
            <person name="Barbe V."/>
            <person name="Bardou P."/>
            <person name="Bechner M."/>
            <person name="Bellec A."/>
            <person name="Berger A."/>
            <person name="Berges H."/>
            <person name="Bidwell S."/>
            <person name="Bisseling T."/>
            <person name="Choisne N."/>
            <person name="Couloux A."/>
            <person name="Denny R."/>
            <person name="Deshpande S."/>
            <person name="Dai X."/>
            <person name="Doyle J.J."/>
            <person name="Dudez A.M."/>
            <person name="Farmer A.D."/>
            <person name="Fouteau S."/>
            <person name="Franken C."/>
            <person name="Gibelin C."/>
            <person name="Gish J."/>
            <person name="Goldstein S."/>
            <person name="Gonzalez A.J."/>
            <person name="Green P.J."/>
            <person name="Hallab A."/>
            <person name="Hartog M."/>
            <person name="Hua A."/>
            <person name="Humphray S.J."/>
            <person name="Jeong D.H."/>
            <person name="Jing Y."/>
            <person name="Jocker A."/>
            <person name="Kenton S.M."/>
            <person name="Kim D.J."/>
            <person name="Klee K."/>
            <person name="Lai H."/>
            <person name="Lang C."/>
            <person name="Lin S."/>
            <person name="Macmil S.L."/>
            <person name="Magdelenat G."/>
            <person name="Matthews L."/>
            <person name="McCorrison J."/>
            <person name="Monaghan E.L."/>
            <person name="Mun J.H."/>
            <person name="Najar F.Z."/>
            <person name="Nicholson C."/>
            <person name="Noirot C."/>
            <person name="O'Bleness M."/>
            <person name="Paule C.R."/>
            <person name="Poulain J."/>
            <person name="Prion F."/>
            <person name="Qin B."/>
            <person name="Qu C."/>
            <person name="Retzel E.F."/>
            <person name="Riddle C."/>
            <person name="Sallet E."/>
            <person name="Samain S."/>
            <person name="Samson N."/>
            <person name="Sanders I."/>
            <person name="Saurat O."/>
            <person name="Scarpelli C."/>
            <person name="Schiex T."/>
            <person name="Segurens B."/>
            <person name="Severin A.J."/>
            <person name="Sherrier D.J."/>
            <person name="Shi R."/>
            <person name="Sims S."/>
            <person name="Singer S.R."/>
            <person name="Sinharoy S."/>
            <person name="Sterck L."/>
            <person name="Viollet A."/>
            <person name="Wang B.B."/>
            <person name="Wang K."/>
            <person name="Wang M."/>
            <person name="Wang X."/>
            <person name="Warfsmann J."/>
            <person name="Weissenbach J."/>
            <person name="White D.D."/>
            <person name="White J.D."/>
            <person name="Wiley G.B."/>
            <person name="Wincker P."/>
            <person name="Xing Y."/>
            <person name="Yang L."/>
            <person name="Yao Z."/>
            <person name="Ying F."/>
            <person name="Zhai J."/>
            <person name="Zhou L."/>
            <person name="Zuber A."/>
            <person name="Denarie J."/>
            <person name="Dixon R.A."/>
            <person name="May G.D."/>
            <person name="Schwartz D.C."/>
            <person name="Rogers J."/>
            <person name="Quetier F."/>
            <person name="Town C.D."/>
            <person name="Roe B.A."/>
        </authorList>
    </citation>
    <scope>NUCLEOTIDE SEQUENCE [LARGE SCALE GENOMIC DNA]</scope>
    <source>
        <strain evidence="2">A17</strain>
        <strain evidence="3 4">cv. Jemalong A17</strain>
    </source>
</reference>
<dbReference type="EMBL" id="CM001218">
    <property type="protein sequence ID" value="KEH38968.1"/>
    <property type="molecule type" value="Genomic_DNA"/>
</dbReference>
<reference evidence="2 4" key="2">
    <citation type="journal article" date="2014" name="BMC Genomics">
        <title>An improved genome release (version Mt4.0) for the model legume Medicago truncatula.</title>
        <authorList>
            <person name="Tang H."/>
            <person name="Krishnakumar V."/>
            <person name="Bidwell S."/>
            <person name="Rosen B."/>
            <person name="Chan A."/>
            <person name="Zhou S."/>
            <person name="Gentzbittel L."/>
            <person name="Childs K.L."/>
            <person name="Yandell M."/>
            <person name="Gundlach H."/>
            <person name="Mayer K.F."/>
            <person name="Schwartz D.C."/>
            <person name="Town C.D."/>
        </authorList>
    </citation>
    <scope>GENOME REANNOTATION</scope>
    <source>
        <strain evidence="2">A17</strain>
        <strain evidence="3 4">cv. Jemalong A17</strain>
    </source>
</reference>
<evidence type="ECO:0000313" key="3">
    <source>
        <dbReference type="EnsemblPlants" id="KEH38968"/>
    </source>
</evidence>
<keyword evidence="4" id="KW-1185">Reference proteome</keyword>
<protein>
    <submittedName>
        <fullName evidence="2 3">Uncharacterized protein</fullName>
    </submittedName>
</protein>
<dbReference type="STRING" id="3880.A0A072VC24"/>
<dbReference type="EnsemblPlants" id="KEH38968">
    <property type="protein sequence ID" value="KEH38968"/>
    <property type="gene ID" value="MTR_2g085115"/>
</dbReference>
<feature type="region of interest" description="Disordered" evidence="1">
    <location>
        <begin position="82"/>
        <end position="101"/>
    </location>
</feature>
<name>A0A072VC24_MEDTR</name>
<evidence type="ECO:0000313" key="2">
    <source>
        <dbReference type="EMBL" id="KEH38968.1"/>
    </source>
</evidence>